<organism evidence="8 9">
    <name type="scientific">Aliiruegeria lutimaris</name>
    <dbReference type="NCBI Taxonomy" id="571298"/>
    <lineage>
        <taxon>Bacteria</taxon>
        <taxon>Pseudomonadati</taxon>
        <taxon>Pseudomonadota</taxon>
        <taxon>Alphaproteobacteria</taxon>
        <taxon>Rhodobacterales</taxon>
        <taxon>Roseobacteraceae</taxon>
        <taxon>Aliiruegeria</taxon>
    </lineage>
</organism>
<comment type="subcellular location">
    <subcellularLocation>
        <location evidence="1">Cell membrane</location>
        <topology evidence="1">Multi-pass membrane protein</topology>
    </subcellularLocation>
</comment>
<keyword evidence="5 6" id="KW-0472">Membrane</keyword>
<dbReference type="Proteomes" id="UP000199382">
    <property type="component" value="Unassembled WGS sequence"/>
</dbReference>
<keyword evidence="3 6" id="KW-0812">Transmembrane</keyword>
<feature type="transmembrane region" description="Helical" evidence="6">
    <location>
        <begin position="20"/>
        <end position="39"/>
    </location>
</feature>
<sequence>MAAEAKRLKRFSIAQRLWHLALVVIFFLMGITGLAWMYIETGWGRMLAAPFGGWQGALEWHRIAGLVLLALFALHILYSLMQIEWRHPFRWLAGPDSLMMQFGDVKGFFQHLGWIFGLREHPRYDRWSWYEKFDYWAVWWGFMIVGVTGLVLYNPVLSSDYMPGWLINVALWIHRIEALMAMVHIFTVHFYLEHFRPKALPFNAAMFDGTIPMSEAEEAHGAWVDRLEMEGKLEAHLVPEPPVALRIAYFIGGYALIALGIFLLVFAFANVAAVSLF</sequence>
<feature type="domain" description="Cytochrome b561 bacterial/Ni-hydrogenase" evidence="7">
    <location>
        <begin position="10"/>
        <end position="192"/>
    </location>
</feature>
<dbReference type="GO" id="GO:0022904">
    <property type="term" value="P:respiratory electron transport chain"/>
    <property type="evidence" value="ECO:0007669"/>
    <property type="project" value="InterPro"/>
</dbReference>
<evidence type="ECO:0000256" key="1">
    <source>
        <dbReference type="ARBA" id="ARBA00004651"/>
    </source>
</evidence>
<dbReference type="InterPro" id="IPR011577">
    <property type="entry name" value="Cyt_b561_bac/Ni-Hgenase"/>
</dbReference>
<accession>A0A1G8UVL4</accession>
<dbReference type="GO" id="GO:0009055">
    <property type="term" value="F:electron transfer activity"/>
    <property type="evidence" value="ECO:0007669"/>
    <property type="project" value="InterPro"/>
</dbReference>
<protein>
    <submittedName>
        <fullName evidence="8">Cytochrome b subunit of formate dehydrogenase</fullName>
    </submittedName>
</protein>
<dbReference type="InterPro" id="IPR051542">
    <property type="entry name" value="Hydrogenase_cytochrome"/>
</dbReference>
<evidence type="ECO:0000256" key="2">
    <source>
        <dbReference type="ARBA" id="ARBA00022475"/>
    </source>
</evidence>
<dbReference type="Pfam" id="PF01292">
    <property type="entry name" value="Ni_hydr_CYTB"/>
    <property type="match status" value="1"/>
</dbReference>
<dbReference type="RefSeq" id="WP_093155472.1">
    <property type="nucleotide sequence ID" value="NZ_FNEK01000020.1"/>
</dbReference>
<evidence type="ECO:0000313" key="8">
    <source>
        <dbReference type="EMBL" id="SDJ57912.1"/>
    </source>
</evidence>
<dbReference type="OrthoDB" id="7387371at2"/>
<dbReference type="AlphaFoldDB" id="A0A1G8UVL4"/>
<evidence type="ECO:0000256" key="3">
    <source>
        <dbReference type="ARBA" id="ARBA00022692"/>
    </source>
</evidence>
<dbReference type="Gene3D" id="1.20.950.20">
    <property type="entry name" value="Transmembrane di-heme cytochromes, Chain C"/>
    <property type="match status" value="1"/>
</dbReference>
<evidence type="ECO:0000259" key="7">
    <source>
        <dbReference type="Pfam" id="PF01292"/>
    </source>
</evidence>
<dbReference type="SUPFAM" id="SSF81342">
    <property type="entry name" value="Transmembrane di-heme cytochromes"/>
    <property type="match status" value="1"/>
</dbReference>
<feature type="transmembrane region" description="Helical" evidence="6">
    <location>
        <begin position="133"/>
        <end position="153"/>
    </location>
</feature>
<evidence type="ECO:0000256" key="6">
    <source>
        <dbReference type="SAM" id="Phobius"/>
    </source>
</evidence>
<feature type="transmembrane region" description="Helical" evidence="6">
    <location>
        <begin position="59"/>
        <end position="80"/>
    </location>
</feature>
<dbReference type="InterPro" id="IPR016174">
    <property type="entry name" value="Di-haem_cyt_TM"/>
</dbReference>
<keyword evidence="2" id="KW-1003">Cell membrane</keyword>
<keyword evidence="4 6" id="KW-1133">Transmembrane helix</keyword>
<keyword evidence="9" id="KW-1185">Reference proteome</keyword>
<evidence type="ECO:0000256" key="4">
    <source>
        <dbReference type="ARBA" id="ARBA00022989"/>
    </source>
</evidence>
<feature type="transmembrane region" description="Helical" evidence="6">
    <location>
        <begin position="165"/>
        <end position="192"/>
    </location>
</feature>
<dbReference type="GO" id="GO:0005886">
    <property type="term" value="C:plasma membrane"/>
    <property type="evidence" value="ECO:0007669"/>
    <property type="project" value="UniProtKB-SubCell"/>
</dbReference>
<reference evidence="8 9" key="1">
    <citation type="submission" date="2016-10" db="EMBL/GenBank/DDBJ databases">
        <authorList>
            <person name="de Groot N.N."/>
        </authorList>
    </citation>
    <scope>NUCLEOTIDE SEQUENCE [LARGE SCALE GENOMIC DNA]</scope>
    <source>
        <strain evidence="8 9">DSM 25294</strain>
    </source>
</reference>
<dbReference type="EMBL" id="FNEK01000020">
    <property type="protein sequence ID" value="SDJ57912.1"/>
    <property type="molecule type" value="Genomic_DNA"/>
</dbReference>
<dbReference type="PANTHER" id="PTHR30485">
    <property type="entry name" value="NI/FE-HYDROGENASE 1 B-TYPE CYTOCHROME SUBUNIT"/>
    <property type="match status" value="1"/>
</dbReference>
<gene>
    <name evidence="8" type="ORF">SAMN04488026_10204</name>
</gene>
<proteinExistence type="predicted"/>
<dbReference type="PANTHER" id="PTHR30485:SF0">
    <property type="entry name" value="NI_FE-HYDROGENASE 1 B-TYPE CYTOCHROME SUBUNIT-RELATED"/>
    <property type="match status" value="1"/>
</dbReference>
<dbReference type="GO" id="GO:0020037">
    <property type="term" value="F:heme binding"/>
    <property type="evidence" value="ECO:0007669"/>
    <property type="project" value="TreeGrafter"/>
</dbReference>
<name>A0A1G8UVL4_9RHOB</name>
<feature type="transmembrane region" description="Helical" evidence="6">
    <location>
        <begin position="247"/>
        <end position="269"/>
    </location>
</feature>
<dbReference type="STRING" id="571298.SAMN04488026_10204"/>
<evidence type="ECO:0000256" key="5">
    <source>
        <dbReference type="ARBA" id="ARBA00023136"/>
    </source>
</evidence>
<evidence type="ECO:0000313" key="9">
    <source>
        <dbReference type="Proteomes" id="UP000199382"/>
    </source>
</evidence>